<dbReference type="Proteomes" id="UP000244336">
    <property type="component" value="Chromosome 9"/>
</dbReference>
<organism evidence="1 2">
    <name type="scientific">Panicum hallii var. hallii</name>
    <dbReference type="NCBI Taxonomy" id="1504633"/>
    <lineage>
        <taxon>Eukaryota</taxon>
        <taxon>Viridiplantae</taxon>
        <taxon>Streptophyta</taxon>
        <taxon>Embryophyta</taxon>
        <taxon>Tracheophyta</taxon>
        <taxon>Spermatophyta</taxon>
        <taxon>Magnoliopsida</taxon>
        <taxon>Liliopsida</taxon>
        <taxon>Poales</taxon>
        <taxon>Poaceae</taxon>
        <taxon>PACMAD clade</taxon>
        <taxon>Panicoideae</taxon>
        <taxon>Panicodae</taxon>
        <taxon>Paniceae</taxon>
        <taxon>Panicinae</taxon>
        <taxon>Panicum</taxon>
        <taxon>Panicum sect. Panicum</taxon>
    </lineage>
</organism>
<dbReference type="Gramene" id="PUZ38810">
    <property type="protein sequence ID" value="PUZ38810"/>
    <property type="gene ID" value="GQ55_9G225900"/>
</dbReference>
<keyword evidence="2" id="KW-1185">Reference proteome</keyword>
<evidence type="ECO:0000313" key="2">
    <source>
        <dbReference type="Proteomes" id="UP000244336"/>
    </source>
</evidence>
<proteinExistence type="predicted"/>
<reference evidence="1 2" key="1">
    <citation type="submission" date="2018-04" db="EMBL/GenBank/DDBJ databases">
        <title>WGS assembly of Panicum hallii var. hallii HAL2.</title>
        <authorList>
            <person name="Lovell J."/>
            <person name="Jenkins J."/>
            <person name="Lowry D."/>
            <person name="Mamidi S."/>
            <person name="Sreedasyam A."/>
            <person name="Weng X."/>
            <person name="Barry K."/>
            <person name="Bonette J."/>
            <person name="Campitelli B."/>
            <person name="Daum C."/>
            <person name="Gordon S."/>
            <person name="Gould B."/>
            <person name="Lipzen A."/>
            <person name="MacQueen A."/>
            <person name="Palacio-Mejia J."/>
            <person name="Plott C."/>
            <person name="Shakirov E."/>
            <person name="Shu S."/>
            <person name="Yoshinaga Y."/>
            <person name="Zane M."/>
            <person name="Rokhsar D."/>
            <person name="Grimwood J."/>
            <person name="Schmutz J."/>
            <person name="Juenger T."/>
        </authorList>
    </citation>
    <scope>NUCLEOTIDE SEQUENCE [LARGE SCALE GENOMIC DNA]</scope>
    <source>
        <strain evidence="2">cv. HAL2</strain>
    </source>
</reference>
<protein>
    <submittedName>
        <fullName evidence="1">Uncharacterized protein</fullName>
    </submittedName>
</protein>
<name>A0A2T7C637_9POAL</name>
<dbReference type="AlphaFoldDB" id="A0A2T7C637"/>
<accession>A0A2T7C637</accession>
<sequence>MLQPLTLRIQSTKPSTKPSPKAWSIWKHRNCCVFDGCLPRPQLVLQEVTEQASLWVLAGAKALGVLLG</sequence>
<dbReference type="EMBL" id="CM009757">
    <property type="protein sequence ID" value="PUZ38810.1"/>
    <property type="molecule type" value="Genomic_DNA"/>
</dbReference>
<gene>
    <name evidence="1" type="ORF">GQ55_9G225900</name>
</gene>
<evidence type="ECO:0000313" key="1">
    <source>
        <dbReference type="EMBL" id="PUZ38810.1"/>
    </source>
</evidence>